<dbReference type="GO" id="GO:0005524">
    <property type="term" value="F:ATP binding"/>
    <property type="evidence" value="ECO:0007669"/>
    <property type="project" value="UniProtKB-KW"/>
</dbReference>
<dbReference type="RefSeq" id="WP_012122238.1">
    <property type="nucleotide sequence ID" value="NC_009767.1"/>
</dbReference>
<keyword evidence="3" id="KW-0067">ATP-binding</keyword>
<comment type="similarity">
    <text evidence="1">Belongs to the universal stress protein A family.</text>
</comment>
<proteinExistence type="inferred from homology"/>
<dbReference type="CDD" id="cd00293">
    <property type="entry name" value="USP-like"/>
    <property type="match status" value="2"/>
</dbReference>
<accession>A7NQG9</accession>
<dbReference type="OrthoDB" id="9808582at2"/>
<dbReference type="AlphaFoldDB" id="A7NQG9"/>
<dbReference type="eggNOG" id="COG0589">
    <property type="taxonomic scope" value="Bacteria"/>
</dbReference>
<evidence type="ECO:0000256" key="3">
    <source>
        <dbReference type="ARBA" id="ARBA00022840"/>
    </source>
</evidence>
<dbReference type="InterPro" id="IPR006016">
    <property type="entry name" value="UspA"/>
</dbReference>
<feature type="domain" description="UspA" evidence="4">
    <location>
        <begin position="153"/>
        <end position="291"/>
    </location>
</feature>
<dbReference type="KEGG" id="rca:Rcas_3776"/>
<dbReference type="Proteomes" id="UP000000263">
    <property type="component" value="Chromosome"/>
</dbReference>
<gene>
    <name evidence="5" type="ordered locus">Rcas_3776</name>
</gene>
<dbReference type="Pfam" id="PF00582">
    <property type="entry name" value="Usp"/>
    <property type="match status" value="2"/>
</dbReference>
<sequence>MCRSILVPLDGSAFSEHALPLALSVARRSGAQLYLAHVLSGRGGLADMAERASAASRTAYLERVAQQIEKQSVRAPIMSILTGPVAETLLEHARSVGCDLIVLTTHGRGALSRLWLGSVADVIVRRSPVPVMLVRPHQPTVTIDTKTTRLSLRRILIPLDGSPLAEAIIEHSVHIGRIMDAEYTLLRVVDPSVLGLSAQDENAGAATVAQPLKDRAQAYLERQAEELRAQGLQVDAAVMVGEPSACILDYARMHSIDLIAMATHGRGGFSLLLLGSVADKVLRGSSLPLLLYSPGVK</sequence>
<dbReference type="PANTHER" id="PTHR46268:SF27">
    <property type="entry name" value="UNIVERSAL STRESS PROTEIN RV2623"/>
    <property type="match status" value="1"/>
</dbReference>
<feature type="domain" description="UspA" evidence="4">
    <location>
        <begin position="1"/>
        <end position="135"/>
    </location>
</feature>
<keyword evidence="6" id="KW-1185">Reference proteome</keyword>
<dbReference type="SUPFAM" id="SSF52402">
    <property type="entry name" value="Adenine nucleotide alpha hydrolases-like"/>
    <property type="match status" value="2"/>
</dbReference>
<dbReference type="Gene3D" id="3.40.50.620">
    <property type="entry name" value="HUPs"/>
    <property type="match status" value="2"/>
</dbReference>
<evidence type="ECO:0000313" key="6">
    <source>
        <dbReference type="Proteomes" id="UP000000263"/>
    </source>
</evidence>
<protein>
    <submittedName>
        <fullName evidence="5">UspA domain protein</fullName>
    </submittedName>
</protein>
<evidence type="ECO:0000256" key="2">
    <source>
        <dbReference type="ARBA" id="ARBA00022741"/>
    </source>
</evidence>
<dbReference type="PRINTS" id="PR01438">
    <property type="entry name" value="UNVRSLSTRESS"/>
</dbReference>
<dbReference type="InterPro" id="IPR014729">
    <property type="entry name" value="Rossmann-like_a/b/a_fold"/>
</dbReference>
<keyword evidence="2" id="KW-0547">Nucleotide-binding</keyword>
<reference evidence="5 6" key="1">
    <citation type="submission" date="2007-08" db="EMBL/GenBank/DDBJ databases">
        <title>Complete sequence of Roseiflexus castenholzii DSM 13941.</title>
        <authorList>
            <consortium name="US DOE Joint Genome Institute"/>
            <person name="Copeland A."/>
            <person name="Lucas S."/>
            <person name="Lapidus A."/>
            <person name="Barry K."/>
            <person name="Glavina del Rio T."/>
            <person name="Dalin E."/>
            <person name="Tice H."/>
            <person name="Pitluck S."/>
            <person name="Thompson L.S."/>
            <person name="Brettin T."/>
            <person name="Bruce D."/>
            <person name="Detter J.C."/>
            <person name="Han C."/>
            <person name="Tapia R."/>
            <person name="Schmutz J."/>
            <person name="Larimer F."/>
            <person name="Land M."/>
            <person name="Hauser L."/>
            <person name="Kyrpides N."/>
            <person name="Mikhailova N."/>
            <person name="Bryant D.A."/>
            <person name="Hanada S."/>
            <person name="Tsukatani Y."/>
            <person name="Richardson P."/>
        </authorList>
    </citation>
    <scope>NUCLEOTIDE SEQUENCE [LARGE SCALE GENOMIC DNA]</scope>
    <source>
        <strain evidence="6">DSM 13941 / HLO8</strain>
    </source>
</reference>
<organism evidence="5 6">
    <name type="scientific">Roseiflexus castenholzii (strain DSM 13941 / HLO8)</name>
    <dbReference type="NCBI Taxonomy" id="383372"/>
    <lineage>
        <taxon>Bacteria</taxon>
        <taxon>Bacillati</taxon>
        <taxon>Chloroflexota</taxon>
        <taxon>Chloroflexia</taxon>
        <taxon>Chloroflexales</taxon>
        <taxon>Roseiflexineae</taxon>
        <taxon>Roseiflexaceae</taxon>
        <taxon>Roseiflexus</taxon>
    </lineage>
</organism>
<dbReference type="InterPro" id="IPR006015">
    <property type="entry name" value="Universal_stress_UspA"/>
</dbReference>
<name>A7NQG9_ROSCS</name>
<dbReference type="PANTHER" id="PTHR46268">
    <property type="entry name" value="STRESS RESPONSE PROTEIN NHAX"/>
    <property type="match status" value="1"/>
</dbReference>
<dbReference type="STRING" id="383372.Rcas_3776"/>
<dbReference type="HOGENOM" id="CLU_049301_2_1_0"/>
<evidence type="ECO:0000259" key="4">
    <source>
        <dbReference type="Pfam" id="PF00582"/>
    </source>
</evidence>
<dbReference type="EMBL" id="CP000804">
    <property type="protein sequence ID" value="ABU59815.1"/>
    <property type="molecule type" value="Genomic_DNA"/>
</dbReference>
<evidence type="ECO:0000256" key="1">
    <source>
        <dbReference type="ARBA" id="ARBA00008791"/>
    </source>
</evidence>
<evidence type="ECO:0000313" key="5">
    <source>
        <dbReference type="EMBL" id="ABU59815.1"/>
    </source>
</evidence>